<proteinExistence type="predicted"/>
<dbReference type="AlphaFoldDB" id="A0A024UJS0"/>
<dbReference type="GeneID" id="20080566"/>
<dbReference type="OrthoDB" id="159517at2759"/>
<reference evidence="2" key="1">
    <citation type="submission" date="2013-12" db="EMBL/GenBank/DDBJ databases">
        <title>The Genome Sequence of Aphanomyces invadans NJM9701.</title>
        <authorList>
            <consortium name="The Broad Institute Genomics Platform"/>
            <person name="Russ C."/>
            <person name="Tyler B."/>
            <person name="van West P."/>
            <person name="Dieguez-Uribeondo J."/>
            <person name="Young S.K."/>
            <person name="Zeng Q."/>
            <person name="Gargeya S."/>
            <person name="Fitzgerald M."/>
            <person name="Abouelleil A."/>
            <person name="Alvarado L."/>
            <person name="Chapman S.B."/>
            <person name="Gainer-Dewar J."/>
            <person name="Goldberg J."/>
            <person name="Griggs A."/>
            <person name="Gujja S."/>
            <person name="Hansen M."/>
            <person name="Howarth C."/>
            <person name="Imamovic A."/>
            <person name="Ireland A."/>
            <person name="Larimer J."/>
            <person name="McCowan C."/>
            <person name="Murphy C."/>
            <person name="Pearson M."/>
            <person name="Poon T.W."/>
            <person name="Priest M."/>
            <person name="Roberts A."/>
            <person name="Saif S."/>
            <person name="Shea T."/>
            <person name="Sykes S."/>
            <person name="Wortman J."/>
            <person name="Nusbaum C."/>
            <person name="Birren B."/>
        </authorList>
    </citation>
    <scope>NUCLEOTIDE SEQUENCE [LARGE SCALE GENOMIC DNA]</scope>
    <source>
        <strain evidence="2">NJM9701</strain>
    </source>
</reference>
<feature type="region of interest" description="Disordered" evidence="1">
    <location>
        <begin position="68"/>
        <end position="94"/>
    </location>
</feature>
<name>A0A024UJS0_9STRA</name>
<dbReference type="CDD" id="cd14686">
    <property type="entry name" value="bZIP"/>
    <property type="match status" value="1"/>
</dbReference>
<feature type="region of interest" description="Disordered" evidence="1">
    <location>
        <begin position="157"/>
        <end position="191"/>
    </location>
</feature>
<feature type="compositionally biased region" description="Polar residues" evidence="1">
    <location>
        <begin position="181"/>
        <end position="191"/>
    </location>
</feature>
<gene>
    <name evidence="2" type="ORF">H310_03516</name>
</gene>
<feature type="compositionally biased region" description="Basic and acidic residues" evidence="1">
    <location>
        <begin position="82"/>
        <end position="94"/>
    </location>
</feature>
<organism evidence="2">
    <name type="scientific">Aphanomyces invadans</name>
    <dbReference type="NCBI Taxonomy" id="157072"/>
    <lineage>
        <taxon>Eukaryota</taxon>
        <taxon>Sar</taxon>
        <taxon>Stramenopiles</taxon>
        <taxon>Oomycota</taxon>
        <taxon>Saprolegniomycetes</taxon>
        <taxon>Saprolegniales</taxon>
        <taxon>Verrucalvaceae</taxon>
        <taxon>Aphanomyces</taxon>
    </lineage>
</organism>
<dbReference type="VEuPathDB" id="FungiDB:H310_03516"/>
<accession>A0A024UJS0</accession>
<dbReference type="eggNOG" id="ENOG502QWFP">
    <property type="taxonomic scope" value="Eukaryota"/>
</dbReference>
<dbReference type="EMBL" id="KI913956">
    <property type="protein sequence ID" value="ETW05858.1"/>
    <property type="molecule type" value="Genomic_DNA"/>
</dbReference>
<evidence type="ECO:0000313" key="2">
    <source>
        <dbReference type="EMBL" id="ETW05858.1"/>
    </source>
</evidence>
<evidence type="ECO:0000256" key="1">
    <source>
        <dbReference type="SAM" id="MobiDB-lite"/>
    </source>
</evidence>
<protein>
    <recommendedName>
        <fullName evidence="3">BZIP domain-containing protein</fullName>
    </recommendedName>
</protein>
<dbReference type="RefSeq" id="XP_008865635.1">
    <property type="nucleotide sequence ID" value="XM_008867413.1"/>
</dbReference>
<sequence>MMKHEHHPHMMLRMPGATTNATSVPAVTCHMHQMHLTMHPMQSLLRNVAPMAATTTNTTSTSQRVAANGMQRAKPAPSPPKSAKDTTKKVKVSRERQLKINAASRKCRRKQKVELQFLRSHVVDLRKCMRDHTKTCPHMDTSLLDQTEHLMEELTSVTRVPKDDSSSDDDSSHANGSSSSLAIPTTESSSAVPVTVNAGNTQSTTPSSPVVIDGKSKDELLTIGGFLRVNLNLESKSFSPDSISSLPIQMDGWRIRLSITDRNYAFHNQKFFPACIAQDLFDFCWETSLNETQPCLNPSEFFKVTRLHDDMAYVSSRTIGQWSLMVHGVPTVSYNSILARMQDGQRLLVCQQSVLGPNDFADPATEPWLFKKWVVFTPFVLNGVAGTSVESYRCASYASGRRLYSETNTYDSFCEHIIRRYAESNVVLDRMMAADGRFAHIPWNEHNLFLFETMGERMVKDFLLF</sequence>
<evidence type="ECO:0008006" key="3">
    <source>
        <dbReference type="Google" id="ProtNLM"/>
    </source>
</evidence>